<reference evidence="1" key="1">
    <citation type="submission" date="2023-03" db="EMBL/GenBank/DDBJ databases">
        <authorList>
            <person name="Steffen K."/>
            <person name="Cardenas P."/>
        </authorList>
    </citation>
    <scope>NUCLEOTIDE SEQUENCE</scope>
</reference>
<gene>
    <name evidence="1" type="ORF">GBAR_LOCUS1218</name>
</gene>
<keyword evidence="2" id="KW-1185">Reference proteome</keyword>
<dbReference type="EMBL" id="CASHTH010000178">
    <property type="protein sequence ID" value="CAI7993207.1"/>
    <property type="molecule type" value="Genomic_DNA"/>
</dbReference>
<dbReference type="Pfam" id="PF23454">
    <property type="entry name" value="Zn_ribbon_Brz"/>
    <property type="match status" value="1"/>
</dbReference>
<sequence length="66" mass="7504">MMLDMGFQIISCPIGGEPTAITLPYDEAAFVVTEMPYLEVDPDAWEHDIEERITCPVGHTFYVYAY</sequence>
<dbReference type="Proteomes" id="UP001174909">
    <property type="component" value="Unassembled WGS sequence"/>
</dbReference>
<organism evidence="1 2">
    <name type="scientific">Geodia barretti</name>
    <name type="common">Barrett's horny sponge</name>
    <dbReference type="NCBI Taxonomy" id="519541"/>
    <lineage>
        <taxon>Eukaryota</taxon>
        <taxon>Metazoa</taxon>
        <taxon>Porifera</taxon>
        <taxon>Demospongiae</taxon>
        <taxon>Heteroscleromorpha</taxon>
        <taxon>Tetractinellida</taxon>
        <taxon>Astrophorina</taxon>
        <taxon>Geodiidae</taxon>
        <taxon>Geodia</taxon>
    </lineage>
</organism>
<name>A0AA35QV18_GEOBA</name>
<accession>A0AA35QV18</accession>
<comment type="caution">
    <text evidence="1">The sequence shown here is derived from an EMBL/GenBank/DDBJ whole genome shotgun (WGS) entry which is preliminary data.</text>
</comment>
<protein>
    <submittedName>
        <fullName evidence="1">Uncharacterized protein</fullName>
    </submittedName>
</protein>
<evidence type="ECO:0000313" key="1">
    <source>
        <dbReference type="EMBL" id="CAI7993207.1"/>
    </source>
</evidence>
<dbReference type="AlphaFoldDB" id="A0AA35QV18"/>
<evidence type="ECO:0000313" key="2">
    <source>
        <dbReference type="Proteomes" id="UP001174909"/>
    </source>
</evidence>
<proteinExistence type="predicted"/>
<dbReference type="InterPro" id="IPR053463">
    <property type="entry name" value="Brz_Regulator"/>
</dbReference>